<dbReference type="FunFam" id="3.30.565.10:FF:000078">
    <property type="entry name" value="Two-component sensor histidine kinase"/>
    <property type="match status" value="1"/>
</dbReference>
<keyword evidence="3 9" id="KW-0597">Phosphoprotein</keyword>
<evidence type="ECO:0000259" key="11">
    <source>
        <dbReference type="PROSITE" id="PS50109"/>
    </source>
</evidence>
<keyword evidence="10" id="KW-1133">Transmembrane helix</keyword>
<feature type="transmembrane region" description="Helical" evidence="10">
    <location>
        <begin position="47"/>
        <end position="74"/>
    </location>
</feature>
<evidence type="ECO:0000256" key="5">
    <source>
        <dbReference type="ARBA" id="ARBA00022741"/>
    </source>
</evidence>
<dbReference type="InterPro" id="IPR003594">
    <property type="entry name" value="HATPase_dom"/>
</dbReference>
<dbReference type="CDD" id="cd00082">
    <property type="entry name" value="HisKA"/>
    <property type="match status" value="1"/>
</dbReference>
<evidence type="ECO:0000259" key="12">
    <source>
        <dbReference type="PROSITE" id="PS50110"/>
    </source>
</evidence>
<feature type="transmembrane region" description="Helical" evidence="10">
    <location>
        <begin position="144"/>
        <end position="162"/>
    </location>
</feature>
<dbReference type="SMART" id="SM00448">
    <property type="entry name" value="REC"/>
    <property type="match status" value="2"/>
</dbReference>
<dbReference type="InterPro" id="IPR003661">
    <property type="entry name" value="HisK_dim/P_dom"/>
</dbReference>
<dbReference type="PROSITE" id="PS50924">
    <property type="entry name" value="MHYT"/>
    <property type="match status" value="1"/>
</dbReference>
<comment type="catalytic activity">
    <reaction evidence="1">
        <text>ATP + protein L-histidine = ADP + protein N-phospho-L-histidine.</text>
        <dbReference type="EC" id="2.7.13.3"/>
    </reaction>
</comment>
<dbReference type="Proteomes" id="UP000621856">
    <property type="component" value="Unassembled WGS sequence"/>
</dbReference>
<reference evidence="15 17" key="2">
    <citation type="submission" date="2020-02" db="EMBL/GenBank/DDBJ databases">
        <title>Genome sequence of Parvularcula flava strain NH6-79.</title>
        <authorList>
            <person name="Abdul Karim M.H."/>
            <person name="Lam M.Q."/>
            <person name="Chen S.J."/>
            <person name="Yahya A."/>
            <person name="Shahir S."/>
            <person name="Shamsir M.S."/>
            <person name="Chong C.S."/>
        </authorList>
    </citation>
    <scope>NUCLEOTIDE SEQUENCE [LARGE SCALE GENOMIC DNA]</scope>
    <source>
        <strain evidence="15 17">NH6-79</strain>
    </source>
</reference>
<dbReference type="CDD" id="cd16922">
    <property type="entry name" value="HATPase_EvgS-ArcB-TorS-like"/>
    <property type="match status" value="1"/>
</dbReference>
<evidence type="ECO:0000256" key="9">
    <source>
        <dbReference type="PROSITE-ProRule" id="PRU00169"/>
    </source>
</evidence>
<keyword evidence="6" id="KW-0418">Kinase</keyword>
<dbReference type="AlphaFoldDB" id="A0A8J3EP15"/>
<feature type="transmembrane region" description="Helical" evidence="10">
    <location>
        <begin position="80"/>
        <end position="100"/>
    </location>
</feature>
<dbReference type="GO" id="GO:0005524">
    <property type="term" value="F:ATP binding"/>
    <property type="evidence" value="ECO:0007669"/>
    <property type="project" value="UniProtKB-KW"/>
</dbReference>
<evidence type="ECO:0000313" key="17">
    <source>
        <dbReference type="Proteomes" id="UP000818603"/>
    </source>
</evidence>
<feature type="transmembrane region" description="Helical" evidence="10">
    <location>
        <begin position="14"/>
        <end position="35"/>
    </location>
</feature>
<dbReference type="EMBL" id="BMGZ01000001">
    <property type="protein sequence ID" value="GGH93320.1"/>
    <property type="molecule type" value="Genomic_DNA"/>
</dbReference>
<evidence type="ECO:0000256" key="1">
    <source>
        <dbReference type="ARBA" id="ARBA00000085"/>
    </source>
</evidence>
<feature type="domain" description="MHYT" evidence="13">
    <location>
        <begin position="12"/>
        <end position="199"/>
    </location>
</feature>
<keyword evidence="5" id="KW-0547">Nucleotide-binding</keyword>
<gene>
    <name evidence="15" type="ORF">FF098_002395</name>
    <name evidence="14" type="ORF">GCM10011355_04880</name>
</gene>
<dbReference type="InterPro" id="IPR004358">
    <property type="entry name" value="Sig_transdc_His_kin-like_C"/>
</dbReference>
<dbReference type="Proteomes" id="UP000818603">
    <property type="component" value="Unassembled WGS sequence"/>
</dbReference>
<dbReference type="InterPro" id="IPR005467">
    <property type="entry name" value="His_kinase_dom"/>
</dbReference>
<dbReference type="InterPro" id="IPR001789">
    <property type="entry name" value="Sig_transdc_resp-reg_receiver"/>
</dbReference>
<dbReference type="Gene3D" id="3.30.565.10">
    <property type="entry name" value="Histidine kinase-like ATPase, C-terminal domain"/>
    <property type="match status" value="1"/>
</dbReference>
<keyword evidence="17" id="KW-1185">Reference proteome</keyword>
<accession>A0A8J3EP15</accession>
<comment type="caution">
    <text evidence="14">The sequence shown here is derived from an EMBL/GenBank/DDBJ whole genome shotgun (WGS) entry which is preliminary data.</text>
</comment>
<dbReference type="Pfam" id="PF03707">
    <property type="entry name" value="MHYT"/>
    <property type="match status" value="2"/>
</dbReference>
<evidence type="ECO:0000313" key="14">
    <source>
        <dbReference type="EMBL" id="GGH93320.1"/>
    </source>
</evidence>
<feature type="domain" description="Histidine kinase" evidence="11">
    <location>
        <begin position="278"/>
        <end position="498"/>
    </location>
</feature>
<evidence type="ECO:0000256" key="8">
    <source>
        <dbReference type="ARBA" id="ARBA00023012"/>
    </source>
</evidence>
<dbReference type="Gene3D" id="1.10.287.130">
    <property type="match status" value="1"/>
</dbReference>
<dbReference type="SUPFAM" id="SSF47384">
    <property type="entry name" value="Homodimeric domain of signal transducing histidine kinase"/>
    <property type="match status" value="1"/>
</dbReference>
<dbReference type="PRINTS" id="PR00344">
    <property type="entry name" value="BCTRLSENSOR"/>
</dbReference>
<keyword evidence="10" id="KW-0472">Membrane</keyword>
<reference evidence="14" key="3">
    <citation type="submission" date="2020-09" db="EMBL/GenBank/DDBJ databases">
        <authorList>
            <person name="Sun Q."/>
            <person name="Zhou Y."/>
        </authorList>
    </citation>
    <scope>NUCLEOTIDE SEQUENCE</scope>
    <source>
        <strain evidence="14">CGMCC 1.14984</strain>
    </source>
</reference>
<name>A0A8J3EP15_9PROT</name>
<evidence type="ECO:0000256" key="6">
    <source>
        <dbReference type="ARBA" id="ARBA00022777"/>
    </source>
</evidence>
<dbReference type="InterPro" id="IPR011006">
    <property type="entry name" value="CheY-like_superfamily"/>
</dbReference>
<keyword evidence="10" id="KW-0812">Transmembrane</keyword>
<dbReference type="RefSeq" id="WP_155136855.1">
    <property type="nucleotide sequence ID" value="NZ_BMGZ01000001.1"/>
</dbReference>
<reference evidence="14" key="1">
    <citation type="journal article" date="2014" name="Int. J. Syst. Evol. Microbiol.">
        <title>Complete genome sequence of Corynebacterium casei LMG S-19264T (=DSM 44701T), isolated from a smear-ripened cheese.</title>
        <authorList>
            <consortium name="US DOE Joint Genome Institute (JGI-PGF)"/>
            <person name="Walter F."/>
            <person name="Albersmeier A."/>
            <person name="Kalinowski J."/>
            <person name="Ruckert C."/>
        </authorList>
    </citation>
    <scope>NUCLEOTIDE SEQUENCE</scope>
    <source>
        <strain evidence="14">CGMCC 1.14984</strain>
    </source>
</reference>
<dbReference type="CDD" id="cd17546">
    <property type="entry name" value="REC_hyHK_CKI1_RcsC-like"/>
    <property type="match status" value="2"/>
</dbReference>
<dbReference type="InterPro" id="IPR036890">
    <property type="entry name" value="HATPase_C_sf"/>
</dbReference>
<evidence type="ECO:0000256" key="7">
    <source>
        <dbReference type="ARBA" id="ARBA00022840"/>
    </source>
</evidence>
<evidence type="ECO:0000256" key="4">
    <source>
        <dbReference type="ARBA" id="ARBA00022679"/>
    </source>
</evidence>
<dbReference type="Pfam" id="PF00072">
    <property type="entry name" value="Response_reg"/>
    <property type="match status" value="2"/>
</dbReference>
<dbReference type="Gene3D" id="3.40.50.2300">
    <property type="match status" value="2"/>
</dbReference>
<dbReference type="InterPro" id="IPR005330">
    <property type="entry name" value="MHYT_dom"/>
</dbReference>
<evidence type="ECO:0000259" key="13">
    <source>
        <dbReference type="PROSITE" id="PS50924"/>
    </source>
</evidence>
<keyword evidence="8" id="KW-0902">Two-component regulatory system</keyword>
<dbReference type="PROSITE" id="PS50110">
    <property type="entry name" value="RESPONSE_REGULATORY"/>
    <property type="match status" value="2"/>
</dbReference>
<feature type="modified residue" description="4-aspartylphosphate" evidence="9">
    <location>
        <position position="571"/>
    </location>
</feature>
<feature type="modified residue" description="4-aspartylphosphate" evidence="9">
    <location>
        <position position="723"/>
    </location>
</feature>
<keyword evidence="4" id="KW-0808">Transferase</keyword>
<feature type="transmembrane region" description="Helical" evidence="10">
    <location>
        <begin position="112"/>
        <end position="132"/>
    </location>
</feature>
<feature type="domain" description="Response regulatory" evidence="12">
    <location>
        <begin position="517"/>
        <end position="638"/>
    </location>
</feature>
<dbReference type="SUPFAM" id="SSF52172">
    <property type="entry name" value="CheY-like"/>
    <property type="match status" value="2"/>
</dbReference>
<dbReference type="FunFam" id="1.10.287.130:FF:000002">
    <property type="entry name" value="Two-component osmosensing histidine kinase"/>
    <property type="match status" value="1"/>
</dbReference>
<dbReference type="GO" id="GO:0000155">
    <property type="term" value="F:phosphorelay sensor kinase activity"/>
    <property type="evidence" value="ECO:0007669"/>
    <property type="project" value="InterPro"/>
</dbReference>
<evidence type="ECO:0000256" key="10">
    <source>
        <dbReference type="PROSITE-ProRule" id="PRU00244"/>
    </source>
</evidence>
<evidence type="ECO:0000256" key="2">
    <source>
        <dbReference type="ARBA" id="ARBA00012438"/>
    </source>
</evidence>
<dbReference type="SMART" id="SM00387">
    <property type="entry name" value="HATPase_c"/>
    <property type="match status" value="1"/>
</dbReference>
<dbReference type="PROSITE" id="PS50109">
    <property type="entry name" value="HIS_KIN"/>
    <property type="match status" value="1"/>
</dbReference>
<dbReference type="EC" id="2.7.13.3" evidence="2"/>
<protein>
    <recommendedName>
        <fullName evidence="2">histidine kinase</fullName>
        <ecNumber evidence="2">2.7.13.3</ecNumber>
    </recommendedName>
</protein>
<evidence type="ECO:0000313" key="15">
    <source>
        <dbReference type="EMBL" id="NHK26757.1"/>
    </source>
</evidence>
<keyword evidence="7" id="KW-0067">ATP-binding</keyword>
<dbReference type="GO" id="GO:0016020">
    <property type="term" value="C:membrane"/>
    <property type="evidence" value="ECO:0007669"/>
    <property type="project" value="UniProtKB-UniRule"/>
</dbReference>
<dbReference type="PANTHER" id="PTHR45339">
    <property type="entry name" value="HYBRID SIGNAL TRANSDUCTION HISTIDINE KINASE J"/>
    <property type="match status" value="1"/>
</dbReference>
<organism evidence="14 16">
    <name type="scientific">Aquisalinus luteolus</name>
    <dbReference type="NCBI Taxonomy" id="1566827"/>
    <lineage>
        <taxon>Bacteria</taxon>
        <taxon>Pseudomonadati</taxon>
        <taxon>Pseudomonadota</taxon>
        <taxon>Alphaproteobacteria</taxon>
        <taxon>Parvularculales</taxon>
        <taxon>Parvularculaceae</taxon>
        <taxon>Aquisalinus</taxon>
    </lineage>
</organism>
<evidence type="ECO:0000313" key="16">
    <source>
        <dbReference type="Proteomes" id="UP000621856"/>
    </source>
</evidence>
<dbReference type="Pfam" id="PF00512">
    <property type="entry name" value="HisKA"/>
    <property type="match status" value="1"/>
</dbReference>
<sequence length="807" mass="87825">MLNLLTCITQEHDWRFVIGAALICLIASLTTISLLQRTHDRTGSGRMRWLLMTGFVSAAGIWSTHFVAMLAYSAVIENGLSLSLTILSFVIAVVMNIAAFSAKVYLKHKLRYVFAGIILGLSISAMHYTGMAAYGAGAMLRFDMIYVVASIILGCAFCIGSFRLVRHAISSARLVAAALVLVLAIVSMHFTGMTALTVIPIPNENAQAWLSRDVLAVSVFFTSAGLVILALVAAMFDQRLSRQQMEETERLRTLNAELLAAKEIAEASSRAKSDFLANMSHEIRTPMNGVIGMTTLLLETELNDRQKELAKIISSSGTSLMAIINDILDFSKLEAGKFTIHPEPFNLRRTVEDVSSLLGSKAAAKDIEIAVDYDIDLPEGFVGDASRIRQVLTNLAGNAVKFTDAGQILISVTGAVSGAKADLRFSVKDTGIGIAQDKIQTIFEKFSQADTSSTRRHEGTGLGLTISKSLVEIMGGEISATSEVGKGSVFTFTLSLPVDETVEKAGPQRDIDLSEVRLLLVDDNPVNRKIIAGQVSLWGMQHECVDSSAEAMARLEEAERTGKRFDLMVTDYLMPDTDGLGLVRQLRADDRFKNLPIIMLSSVDDRSKLEKANGAHVDGWITKPARTSQIMDMIVGILFNGRVETSPDQTAEISPLLKPDVQAKPEITGSMRVLMAEDNVVNQLVVQNFLADMPIELIIAGDGEQAVLIYETDPGAIDLVLMDISMPVMNGHMASERIRQIEAEQGLQPVPIVALTANVRQEDKEAAFAAGMDDFLTKPIKKDVLGETIMTWGQASRRQPVRMVRSA</sequence>
<feature type="domain" description="Response regulatory" evidence="12">
    <location>
        <begin position="672"/>
        <end position="793"/>
    </location>
</feature>
<evidence type="ECO:0000256" key="3">
    <source>
        <dbReference type="ARBA" id="ARBA00022553"/>
    </source>
</evidence>
<feature type="transmembrane region" description="Helical" evidence="10">
    <location>
        <begin position="214"/>
        <end position="236"/>
    </location>
</feature>
<dbReference type="SMART" id="SM00388">
    <property type="entry name" value="HisKA"/>
    <property type="match status" value="1"/>
</dbReference>
<dbReference type="PANTHER" id="PTHR45339:SF5">
    <property type="entry name" value="HISTIDINE KINASE"/>
    <property type="match status" value="1"/>
</dbReference>
<dbReference type="Pfam" id="PF02518">
    <property type="entry name" value="HATPase_c"/>
    <property type="match status" value="1"/>
</dbReference>
<proteinExistence type="predicted"/>
<dbReference type="InterPro" id="IPR036097">
    <property type="entry name" value="HisK_dim/P_sf"/>
</dbReference>
<dbReference type="EMBL" id="VCJR02000001">
    <property type="protein sequence ID" value="NHK26757.1"/>
    <property type="molecule type" value="Genomic_DNA"/>
</dbReference>
<feature type="transmembrane region" description="Helical" evidence="10">
    <location>
        <begin position="174"/>
        <end position="202"/>
    </location>
</feature>
<dbReference type="SUPFAM" id="SSF55874">
    <property type="entry name" value="ATPase domain of HSP90 chaperone/DNA topoisomerase II/histidine kinase"/>
    <property type="match status" value="1"/>
</dbReference>